<evidence type="ECO:0000313" key="1">
    <source>
        <dbReference type="EMBL" id="KIL46174.1"/>
    </source>
</evidence>
<dbReference type="PATRIC" id="fig|220754.4.peg.2863"/>
<name>A0A0C2RWN9_9BACL</name>
<dbReference type="Proteomes" id="UP000031972">
    <property type="component" value="Unassembled WGS sequence"/>
</dbReference>
<protein>
    <submittedName>
        <fullName evidence="1">Uncharacterized protein</fullName>
    </submittedName>
</protein>
<comment type="caution">
    <text evidence="1">The sequence shown here is derived from an EMBL/GenBank/DDBJ whole genome shotgun (WGS) entry which is preliminary data.</text>
</comment>
<reference evidence="1 2" key="1">
    <citation type="submission" date="2015-01" db="EMBL/GenBank/DDBJ databases">
        <title>Jeotgalibacillus campisalis genome sequencing.</title>
        <authorList>
            <person name="Goh K.M."/>
            <person name="Chan K.-G."/>
            <person name="Yaakop A.S."/>
            <person name="Ee R."/>
            <person name="Gan H.M."/>
            <person name="Chan C.S."/>
        </authorList>
    </citation>
    <scope>NUCLEOTIDE SEQUENCE [LARGE SCALE GENOMIC DNA]</scope>
    <source>
        <strain evidence="1 2">SF-57</strain>
    </source>
</reference>
<gene>
    <name evidence="1" type="ORF">KR50_28480</name>
</gene>
<dbReference type="AlphaFoldDB" id="A0A0C2RWN9"/>
<organism evidence="1 2">
    <name type="scientific">Jeotgalibacillus campisalis</name>
    <dbReference type="NCBI Taxonomy" id="220754"/>
    <lineage>
        <taxon>Bacteria</taxon>
        <taxon>Bacillati</taxon>
        <taxon>Bacillota</taxon>
        <taxon>Bacilli</taxon>
        <taxon>Bacillales</taxon>
        <taxon>Caryophanaceae</taxon>
        <taxon>Jeotgalibacillus</taxon>
    </lineage>
</organism>
<accession>A0A0C2RWN9</accession>
<keyword evidence="2" id="KW-1185">Reference proteome</keyword>
<evidence type="ECO:0000313" key="2">
    <source>
        <dbReference type="Proteomes" id="UP000031972"/>
    </source>
</evidence>
<proteinExistence type="predicted"/>
<dbReference type="EMBL" id="JXRR01000017">
    <property type="protein sequence ID" value="KIL46174.1"/>
    <property type="molecule type" value="Genomic_DNA"/>
</dbReference>
<sequence length="39" mass="4366">MVVLTAIPPLKCKKGAQSKDCLSHKVFALSSFWFSDRII</sequence>